<dbReference type="GeneID" id="69975001"/>
<dbReference type="Proteomes" id="UP000019146">
    <property type="component" value="Plasmid unnamed"/>
</dbReference>
<evidence type="ECO:0000313" key="2">
    <source>
        <dbReference type="Proteomes" id="UP000019146"/>
    </source>
</evidence>
<dbReference type="InterPro" id="IPR036390">
    <property type="entry name" value="WH_DNA-bd_sf"/>
</dbReference>
<dbReference type="RefSeq" id="WP_035991884.1">
    <property type="nucleotide sequence ID" value="NZ_CP012748.1"/>
</dbReference>
<reference evidence="1 2" key="1">
    <citation type="journal article" date="2014" name="Genome Announc.">
        <title>Draft Genome Sequence of the Haloacid-Degrading Burkholderia caribensis Strain MBA4.</title>
        <authorList>
            <person name="Pan Y."/>
            <person name="Kong K.F."/>
            <person name="Tsang J.S."/>
        </authorList>
    </citation>
    <scope>NUCLEOTIDE SEQUENCE [LARGE SCALE GENOMIC DNA]</scope>
    <source>
        <strain evidence="1 2">MBA4</strain>
        <plasmid evidence="2">Plasmid</plasmid>
    </source>
</reference>
<organism evidence="1 2">
    <name type="scientific">Paraburkholderia caribensis MBA4</name>
    <dbReference type="NCBI Taxonomy" id="1323664"/>
    <lineage>
        <taxon>Bacteria</taxon>
        <taxon>Pseudomonadati</taxon>
        <taxon>Pseudomonadota</taxon>
        <taxon>Betaproteobacteria</taxon>
        <taxon>Burkholderiales</taxon>
        <taxon>Burkholderiaceae</taxon>
        <taxon>Paraburkholderia</taxon>
    </lineage>
</organism>
<dbReference type="KEGG" id="bcai:K788_0007335"/>
<keyword evidence="1" id="KW-0614">Plasmid</keyword>
<sequence length="115" mass="12789">MNTVTLGIASHDAMTQSFAAAMRGEEQGQFISFDTPELLFQTLTETRWNLLRVMIGAGPLSIRAVARRLDRDVKRVHEDVTALLNCGVLERHESGSIVFPYDAIHVDFTLRAMAA</sequence>
<evidence type="ECO:0000313" key="1">
    <source>
        <dbReference type="EMBL" id="ALL71676.1"/>
    </source>
</evidence>
<name>A0A0P0RRH1_9BURK</name>
<accession>A0A0P0RRH1</accession>
<proteinExistence type="predicted"/>
<dbReference type="AlphaFoldDB" id="A0A0P0RRH1"/>
<protein>
    <submittedName>
        <fullName evidence="1">Transcriptional regulator</fullName>
    </submittedName>
</protein>
<dbReference type="Pfam" id="PF25212">
    <property type="entry name" value="HVO_A0114"/>
    <property type="match status" value="1"/>
</dbReference>
<gene>
    <name evidence="1" type="ORF">K788_0007335</name>
</gene>
<geneLocation type="plasmid" evidence="2"/>
<dbReference type="SUPFAM" id="SSF46785">
    <property type="entry name" value="Winged helix' DNA-binding domain"/>
    <property type="match status" value="1"/>
</dbReference>
<dbReference type="EMBL" id="CP012748">
    <property type="protein sequence ID" value="ALL71676.1"/>
    <property type="molecule type" value="Genomic_DNA"/>
</dbReference>